<proteinExistence type="predicted"/>
<reference evidence="2 3" key="1">
    <citation type="submission" date="2008-10" db="EMBL/GenBank/DDBJ databases">
        <title>Draft genome sequence of Parabacteroides johnsonii (DSM 18315).</title>
        <authorList>
            <person name="Sudarsanam P."/>
            <person name="Ley R."/>
            <person name="Guruge J."/>
            <person name="Turnbaugh P.J."/>
            <person name="Mahowald M."/>
            <person name="Liep D."/>
            <person name="Gordon J."/>
        </authorList>
    </citation>
    <scope>NUCLEOTIDE SEQUENCE [LARGE SCALE GENOMIC DNA]</scope>
    <source>
        <strain evidence="2 3">DSM 18315</strain>
    </source>
</reference>
<dbReference type="HOGENOM" id="CLU_2586530_0_0_10"/>
<evidence type="ECO:0000259" key="1">
    <source>
        <dbReference type="Pfam" id="PF16653"/>
    </source>
</evidence>
<dbReference type="STRING" id="537006.PRABACTJOHN_00944"/>
<dbReference type="Pfam" id="PF16653">
    <property type="entry name" value="Sacchrp_dh_C"/>
    <property type="match status" value="1"/>
</dbReference>
<dbReference type="InterPro" id="IPR032095">
    <property type="entry name" value="Sacchrp_dh-like_C"/>
</dbReference>
<protein>
    <recommendedName>
        <fullName evidence="1">Saccharopine dehydrogenase-like C-terminal domain-containing protein</fullName>
    </recommendedName>
</protein>
<accession>B7B7E6</accession>
<sequence>MTYYVYNNCSHQAAYQETGAQGVSYTTGVPAMIGAKLFMQGVWKKPGVWNVEEFDPDPFMKELNEQGLPWHELFNIDLEL</sequence>
<dbReference type="Gene3D" id="3.40.50.720">
    <property type="entry name" value="NAD(P)-binding Rossmann-like Domain"/>
    <property type="match status" value="1"/>
</dbReference>
<dbReference type="RefSeq" id="WP_008147261.1">
    <property type="nucleotide sequence ID" value="NZ_DS996445.1"/>
</dbReference>
<feature type="domain" description="Saccharopine dehydrogenase-like C-terminal" evidence="1">
    <location>
        <begin position="6"/>
        <end position="68"/>
    </location>
</feature>
<gene>
    <name evidence="2" type="ORF">PRABACTJOHN_00944</name>
</gene>
<dbReference type="EMBL" id="ABYH01000062">
    <property type="protein sequence ID" value="EEC97655.1"/>
    <property type="molecule type" value="Genomic_DNA"/>
</dbReference>
<evidence type="ECO:0000313" key="2">
    <source>
        <dbReference type="EMBL" id="EEC97655.1"/>
    </source>
</evidence>
<comment type="caution">
    <text evidence="2">The sequence shown here is derived from an EMBL/GenBank/DDBJ whole genome shotgun (WGS) entry which is preliminary data.</text>
</comment>
<dbReference type="AlphaFoldDB" id="B7B7E6"/>
<evidence type="ECO:0000313" key="3">
    <source>
        <dbReference type="Proteomes" id="UP000005510"/>
    </source>
</evidence>
<dbReference type="Proteomes" id="UP000005510">
    <property type="component" value="Unassembled WGS sequence"/>
</dbReference>
<name>B7B7E6_9BACT</name>
<organism evidence="2 3">
    <name type="scientific">Parabacteroides johnsonii DSM 18315</name>
    <dbReference type="NCBI Taxonomy" id="537006"/>
    <lineage>
        <taxon>Bacteria</taxon>
        <taxon>Pseudomonadati</taxon>
        <taxon>Bacteroidota</taxon>
        <taxon>Bacteroidia</taxon>
        <taxon>Bacteroidales</taxon>
        <taxon>Tannerellaceae</taxon>
        <taxon>Parabacteroides</taxon>
    </lineage>
</organism>
<reference evidence="2 3" key="2">
    <citation type="submission" date="2008-10" db="EMBL/GenBank/DDBJ databases">
        <authorList>
            <person name="Fulton L."/>
            <person name="Clifton S."/>
            <person name="Fulton B."/>
            <person name="Xu J."/>
            <person name="Minx P."/>
            <person name="Pepin K.H."/>
            <person name="Johnson M."/>
            <person name="Bhonagiri V."/>
            <person name="Nash W.E."/>
            <person name="Mardis E.R."/>
            <person name="Wilson R.K."/>
        </authorList>
    </citation>
    <scope>NUCLEOTIDE SEQUENCE [LARGE SCALE GENOMIC DNA]</scope>
    <source>
        <strain evidence="2 3">DSM 18315</strain>
    </source>
</reference>